<evidence type="ECO:0000259" key="7">
    <source>
        <dbReference type="PROSITE" id="PS51704"/>
    </source>
</evidence>
<dbReference type="EMBL" id="JABSTU010000009">
    <property type="protein sequence ID" value="KAH8022213.1"/>
    <property type="molecule type" value="Genomic_DNA"/>
</dbReference>
<dbReference type="GO" id="GO:0046872">
    <property type="term" value="F:metal ion binding"/>
    <property type="evidence" value="ECO:0007669"/>
    <property type="project" value="UniProtKB-KW"/>
</dbReference>
<comment type="catalytic activity">
    <reaction evidence="1">
        <text>an N-(acyl)-sphingosylphosphoethanolamine = an N-(acyl)-sphingosyl-1,3-cyclic phosphate + ethanolamine</text>
        <dbReference type="Rhea" id="RHEA:60648"/>
        <dbReference type="ChEBI" id="CHEBI:57603"/>
        <dbReference type="ChEBI" id="CHEBI:143891"/>
        <dbReference type="ChEBI" id="CHEBI:143892"/>
    </reaction>
</comment>
<keyword evidence="2" id="KW-0479">Metal-binding</keyword>
<evidence type="ECO:0000256" key="5">
    <source>
        <dbReference type="ARBA" id="ARBA00023239"/>
    </source>
</evidence>
<evidence type="ECO:0000256" key="4">
    <source>
        <dbReference type="ARBA" id="ARBA00023157"/>
    </source>
</evidence>
<dbReference type="PANTHER" id="PTHR46320">
    <property type="entry name" value="GLYCEROPHOSPHODIESTER PHOSPHODIESTERASE 1"/>
    <property type="match status" value="1"/>
</dbReference>
<protein>
    <recommendedName>
        <fullName evidence="7">GP-PDE domain-containing protein</fullName>
    </recommendedName>
</protein>
<evidence type="ECO:0000313" key="8">
    <source>
        <dbReference type="EMBL" id="KAH8022213.1"/>
    </source>
</evidence>
<dbReference type="GO" id="GO:0006644">
    <property type="term" value="P:phospholipid metabolic process"/>
    <property type="evidence" value="ECO:0007669"/>
    <property type="project" value="TreeGrafter"/>
</dbReference>
<keyword evidence="3" id="KW-0460">Magnesium</keyword>
<keyword evidence="4" id="KW-1015">Disulfide bond</keyword>
<dbReference type="Proteomes" id="UP000821866">
    <property type="component" value="Chromosome 7"/>
</dbReference>
<keyword evidence="9" id="KW-1185">Reference proteome</keyword>
<evidence type="ECO:0000313" key="9">
    <source>
        <dbReference type="Proteomes" id="UP000821866"/>
    </source>
</evidence>
<organism evidence="8 9">
    <name type="scientific">Rhipicephalus microplus</name>
    <name type="common">Cattle tick</name>
    <name type="synonym">Boophilus microplus</name>
    <dbReference type="NCBI Taxonomy" id="6941"/>
    <lineage>
        <taxon>Eukaryota</taxon>
        <taxon>Metazoa</taxon>
        <taxon>Ecdysozoa</taxon>
        <taxon>Arthropoda</taxon>
        <taxon>Chelicerata</taxon>
        <taxon>Arachnida</taxon>
        <taxon>Acari</taxon>
        <taxon>Parasitiformes</taxon>
        <taxon>Ixodida</taxon>
        <taxon>Ixodoidea</taxon>
        <taxon>Ixodidae</taxon>
        <taxon>Rhipicephalinae</taxon>
        <taxon>Rhipicephalus</taxon>
        <taxon>Boophilus</taxon>
    </lineage>
</organism>
<reference evidence="8" key="1">
    <citation type="journal article" date="2020" name="Cell">
        <title>Large-Scale Comparative Analyses of Tick Genomes Elucidate Their Genetic Diversity and Vector Capacities.</title>
        <authorList>
            <consortium name="Tick Genome and Microbiome Consortium (TIGMIC)"/>
            <person name="Jia N."/>
            <person name="Wang J."/>
            <person name="Shi W."/>
            <person name="Du L."/>
            <person name="Sun Y."/>
            <person name="Zhan W."/>
            <person name="Jiang J.F."/>
            <person name="Wang Q."/>
            <person name="Zhang B."/>
            <person name="Ji P."/>
            <person name="Bell-Sakyi L."/>
            <person name="Cui X.M."/>
            <person name="Yuan T.T."/>
            <person name="Jiang B.G."/>
            <person name="Yang W.F."/>
            <person name="Lam T.T."/>
            <person name="Chang Q.C."/>
            <person name="Ding S.J."/>
            <person name="Wang X.J."/>
            <person name="Zhu J.G."/>
            <person name="Ruan X.D."/>
            <person name="Zhao L."/>
            <person name="Wei J.T."/>
            <person name="Ye R.Z."/>
            <person name="Que T.C."/>
            <person name="Du C.H."/>
            <person name="Zhou Y.H."/>
            <person name="Cheng J.X."/>
            <person name="Dai P.F."/>
            <person name="Guo W.B."/>
            <person name="Han X.H."/>
            <person name="Huang E.J."/>
            <person name="Li L.F."/>
            <person name="Wei W."/>
            <person name="Gao Y.C."/>
            <person name="Liu J.Z."/>
            <person name="Shao H.Z."/>
            <person name="Wang X."/>
            <person name="Wang C.C."/>
            <person name="Yang T.C."/>
            <person name="Huo Q.B."/>
            <person name="Li W."/>
            <person name="Chen H.Y."/>
            <person name="Chen S.E."/>
            <person name="Zhou L.G."/>
            <person name="Ni X.B."/>
            <person name="Tian J.H."/>
            <person name="Sheng Y."/>
            <person name="Liu T."/>
            <person name="Pan Y.S."/>
            <person name="Xia L.Y."/>
            <person name="Li J."/>
            <person name="Zhao F."/>
            <person name="Cao W.C."/>
        </authorList>
    </citation>
    <scope>NUCLEOTIDE SEQUENCE</scope>
    <source>
        <strain evidence="8">Rmic-2018</strain>
    </source>
</reference>
<evidence type="ECO:0000256" key="3">
    <source>
        <dbReference type="ARBA" id="ARBA00022842"/>
    </source>
</evidence>
<evidence type="ECO:0000256" key="1">
    <source>
        <dbReference type="ARBA" id="ARBA00000110"/>
    </source>
</evidence>
<reference evidence="8" key="2">
    <citation type="submission" date="2021-09" db="EMBL/GenBank/DDBJ databases">
        <authorList>
            <person name="Jia N."/>
            <person name="Wang J."/>
            <person name="Shi W."/>
            <person name="Du L."/>
            <person name="Sun Y."/>
            <person name="Zhan W."/>
            <person name="Jiang J."/>
            <person name="Wang Q."/>
            <person name="Zhang B."/>
            <person name="Ji P."/>
            <person name="Sakyi L.B."/>
            <person name="Cui X."/>
            <person name="Yuan T."/>
            <person name="Jiang B."/>
            <person name="Yang W."/>
            <person name="Lam T.T.-Y."/>
            <person name="Chang Q."/>
            <person name="Ding S."/>
            <person name="Wang X."/>
            <person name="Zhu J."/>
            <person name="Ruan X."/>
            <person name="Zhao L."/>
            <person name="Wei J."/>
            <person name="Que T."/>
            <person name="Du C."/>
            <person name="Cheng J."/>
            <person name="Dai P."/>
            <person name="Han X."/>
            <person name="Huang E."/>
            <person name="Gao Y."/>
            <person name="Liu J."/>
            <person name="Shao H."/>
            <person name="Ye R."/>
            <person name="Li L."/>
            <person name="Wei W."/>
            <person name="Wang X."/>
            <person name="Wang C."/>
            <person name="Huo Q."/>
            <person name="Li W."/>
            <person name="Guo W."/>
            <person name="Chen H."/>
            <person name="Chen S."/>
            <person name="Zhou L."/>
            <person name="Zhou L."/>
            <person name="Ni X."/>
            <person name="Tian J."/>
            <person name="Zhou Y."/>
            <person name="Sheng Y."/>
            <person name="Liu T."/>
            <person name="Pan Y."/>
            <person name="Xia L."/>
            <person name="Li J."/>
            <person name="Zhao F."/>
            <person name="Cao W."/>
        </authorList>
    </citation>
    <scope>NUCLEOTIDE SEQUENCE</scope>
    <source>
        <strain evidence="8">Rmic-2018</strain>
        <tissue evidence="8">Larvae</tissue>
    </source>
</reference>
<dbReference type="InterPro" id="IPR017946">
    <property type="entry name" value="PLC-like_Pdiesterase_TIM-brl"/>
</dbReference>
<dbReference type="AlphaFoldDB" id="A0A9J6DJ24"/>
<evidence type="ECO:0000256" key="6">
    <source>
        <dbReference type="SAM" id="SignalP"/>
    </source>
</evidence>
<dbReference type="PROSITE" id="PS51704">
    <property type="entry name" value="GP_PDE"/>
    <property type="match status" value="1"/>
</dbReference>
<comment type="caution">
    <text evidence="8">The sequence shown here is derived from an EMBL/GenBank/DDBJ whole genome shotgun (WGS) entry which is preliminary data.</text>
</comment>
<dbReference type="InterPro" id="IPR030395">
    <property type="entry name" value="GP_PDE_dom"/>
</dbReference>
<feature type="domain" description="GP-PDE" evidence="7">
    <location>
        <begin position="47"/>
        <end position="316"/>
    </location>
</feature>
<dbReference type="Gene3D" id="3.20.20.190">
    <property type="entry name" value="Phosphatidylinositol (PI) phosphodiesterase"/>
    <property type="match status" value="1"/>
</dbReference>
<dbReference type="VEuPathDB" id="VectorBase:LOC119163889"/>
<dbReference type="PANTHER" id="PTHR46320:SF1">
    <property type="entry name" value="GLYCEROPHOSPHODIESTER PHOSPHODIESTERASE 1"/>
    <property type="match status" value="1"/>
</dbReference>
<name>A0A9J6DJ24_RHIMP</name>
<keyword evidence="5" id="KW-0456">Lyase</keyword>
<feature type="signal peptide" evidence="6">
    <location>
        <begin position="1"/>
        <end position="21"/>
    </location>
</feature>
<sequence>MAWQYACIILVIACLVTILSSLPPVKDEAAVQAIFGRGDGGNSSRLPPLFAHRGAARYAPEYTLGAIQAAREKKADGIELDLSFTRDNVGVLFYDDSLERTTSGDGVLAHTSFADLRQLDAATKNPYAKNCRGCAHVPTLEEGIQECLRQGLRFIVHVKRYDDRAVTLLAVLFSQRPELYSQGLVSSPNPFFIYALRLQNPDIVTALTWRPGLLAYKDARKLRPRYDTNVTHYEAVFADWIFEQALNWGLLHYVTGASAVLVWKDNLNVDSVRMWRDRGVHVIAWTPNKRLEQDYFRRVLRVPIVTDSLGRGGRRKAIATASSWWPGSHPLSAIWTRTIPDQYQCVA</sequence>
<dbReference type="SUPFAM" id="SSF51695">
    <property type="entry name" value="PLC-like phosphodiesterases"/>
    <property type="match status" value="1"/>
</dbReference>
<dbReference type="GO" id="GO:0016829">
    <property type="term" value="F:lyase activity"/>
    <property type="evidence" value="ECO:0007669"/>
    <property type="project" value="UniProtKB-KW"/>
</dbReference>
<dbReference type="Pfam" id="PF03009">
    <property type="entry name" value="GDPD"/>
    <property type="match status" value="1"/>
</dbReference>
<dbReference type="GO" id="GO:0005886">
    <property type="term" value="C:plasma membrane"/>
    <property type="evidence" value="ECO:0007669"/>
    <property type="project" value="TreeGrafter"/>
</dbReference>
<gene>
    <name evidence="8" type="ORF">HPB51_023091</name>
</gene>
<dbReference type="GO" id="GO:0008889">
    <property type="term" value="F:glycerophosphodiester phosphodiesterase activity"/>
    <property type="evidence" value="ECO:0007669"/>
    <property type="project" value="TreeGrafter"/>
</dbReference>
<proteinExistence type="predicted"/>
<accession>A0A9J6DJ24</accession>
<dbReference type="GO" id="GO:0006580">
    <property type="term" value="P:ethanolamine metabolic process"/>
    <property type="evidence" value="ECO:0007669"/>
    <property type="project" value="TreeGrafter"/>
</dbReference>
<keyword evidence="6" id="KW-0732">Signal</keyword>
<evidence type="ECO:0000256" key="2">
    <source>
        <dbReference type="ARBA" id="ARBA00022723"/>
    </source>
</evidence>
<feature type="chain" id="PRO_5039904230" description="GP-PDE domain-containing protein" evidence="6">
    <location>
        <begin position="22"/>
        <end position="347"/>
    </location>
</feature>
<dbReference type="GO" id="GO:0070291">
    <property type="term" value="P:N-acylethanolamine metabolic process"/>
    <property type="evidence" value="ECO:0007669"/>
    <property type="project" value="TreeGrafter"/>
</dbReference>